<proteinExistence type="predicted"/>
<keyword evidence="2" id="KW-1133">Transmembrane helix</keyword>
<feature type="compositionally biased region" description="Polar residues" evidence="1">
    <location>
        <begin position="347"/>
        <end position="367"/>
    </location>
</feature>
<gene>
    <name evidence="3" type="ORF">BRAFLDRAFT_126911</name>
</gene>
<dbReference type="InParanoid" id="C3YJ98"/>
<dbReference type="AlphaFoldDB" id="C3YJ98"/>
<dbReference type="PANTHER" id="PTHR38323:SF1">
    <property type="entry name" value="PROTEIN HEATR9"/>
    <property type="match status" value="1"/>
</dbReference>
<feature type="compositionally biased region" description="Polar residues" evidence="1">
    <location>
        <begin position="235"/>
        <end position="244"/>
    </location>
</feature>
<evidence type="ECO:0000313" key="3">
    <source>
        <dbReference type="EMBL" id="EEN59596.1"/>
    </source>
</evidence>
<feature type="compositionally biased region" description="Basic residues" evidence="1">
    <location>
        <begin position="214"/>
        <end position="231"/>
    </location>
</feature>
<evidence type="ECO:0000256" key="1">
    <source>
        <dbReference type="SAM" id="MobiDB-lite"/>
    </source>
</evidence>
<feature type="transmembrane region" description="Helical" evidence="2">
    <location>
        <begin position="904"/>
        <end position="926"/>
    </location>
</feature>
<sequence length="1116" mass="125778">MYMDIKLLLKQNSMASLVRPRSIRSGAPLRDKLAVAHRTDILIKEQVQVIQDLQDSLAKSLQELKNSRSISEVDFHNTQVHILRAKSEEMVLKLQVASKINDELLFAREILKKAIREDKEVQHARDRVEWLEGRIEGLLDRNRLSHSLSSDSILSLADREVRVVPHIQPSLQHSLEKLDQGDIISHDLERASIEDKYDLETPIETLPDDVHSKQMTHMKQKKTKTKRRQKRTTSAEGSTISSDRPYSDILEENERVLQGRLDSEDDVSPVPPTHIRKQERELTLATEATVYPPSSLYSSDEERSEEMSSEESGEESEEMSSTEEEEEEERVMENGSGEADSEEMESSTDPTESAGTDSRQSHQTTDSAHMASHQQAEKRVALQDVKTETPGKLGAADSGVFLTETEELLGGAPDYWSSKHHRYEWNDYANALLEENPLSYHQLGLAVHSSYVEPSLGSQAATTLTTPGSPPGKMRMPSISRVTGLAPPPSAESVTFPPVDTQRLGTSQSGRITYYPKPVPPPKKKPITRTDRSVEFPRKADIWNETEPQAAEEQPRIVNQGSMRKETQLVLYKPRRKRPRGSAQSMSEIMGVTQKAKYEMPLILSLIEYSQTDALPVSSGRSAAASLDSMKADRIQVANDENSKVKYEAAKSLLTLGLWDEPVIDLVVQHIKEGDENTRTDLLRTLASAKNIQFIDKNPSEATGFDAAVCLGYMCVSDDRAKERLVSALTVKDPHKKAKALEVVVRQMNYSEPQVREAILEQLKASPVWKYRAAAAKLITYLGPTFLTGEEDIEHVFQILDRRLWDDPKREVRATVALAVEALNMKTRARLEDSSEDVRAQAVITLGTLGVRKERTLRLLLEMLELDSSEYVRLQVVRTFCNLGIVDIRAIRSLRERERGEGPLARILFVALGILLFQTFIAWNFYTISQEESERIQELKDRIKRESESRRKRSPSAGSVDLREVLKGEETSTELKKRIRGNSGTRESKFNDSPDRKSGSNSDFLHRNPALENSVHKYDADSEKKASIWRNSPGSSNKSRDFSYVPKCEIKGKDAVSALSRAKTAQCKQQLADTACLMQEGKLFPEFIPRYCPVDGTRVKGRSARRGDWQISQDQI</sequence>
<dbReference type="SUPFAM" id="SSF48371">
    <property type="entry name" value="ARM repeat"/>
    <property type="match status" value="1"/>
</dbReference>
<feature type="region of interest" description="Disordered" evidence="1">
    <location>
        <begin position="484"/>
        <end position="529"/>
    </location>
</feature>
<feature type="compositionally biased region" description="Basic and acidic residues" evidence="1">
    <location>
        <begin position="1014"/>
        <end position="1026"/>
    </location>
</feature>
<dbReference type="InterPro" id="IPR016024">
    <property type="entry name" value="ARM-type_fold"/>
</dbReference>
<evidence type="ECO:0000256" key="2">
    <source>
        <dbReference type="SAM" id="Phobius"/>
    </source>
</evidence>
<organism>
    <name type="scientific">Branchiostoma floridae</name>
    <name type="common">Florida lancelet</name>
    <name type="synonym">Amphioxus</name>
    <dbReference type="NCBI Taxonomy" id="7739"/>
    <lineage>
        <taxon>Eukaryota</taxon>
        <taxon>Metazoa</taxon>
        <taxon>Chordata</taxon>
        <taxon>Cephalochordata</taxon>
        <taxon>Leptocardii</taxon>
        <taxon>Amphioxiformes</taxon>
        <taxon>Branchiostomatidae</taxon>
        <taxon>Branchiostoma</taxon>
    </lineage>
</organism>
<protein>
    <submittedName>
        <fullName evidence="3">Uncharacterized protein</fullName>
    </submittedName>
</protein>
<accession>C3YJ98</accession>
<dbReference type="InterPro" id="IPR052873">
    <property type="entry name" value="HEATR9"/>
</dbReference>
<dbReference type="eggNOG" id="KOG0799">
    <property type="taxonomic scope" value="Eukaryota"/>
</dbReference>
<reference evidence="3" key="1">
    <citation type="journal article" date="2008" name="Nature">
        <title>The amphioxus genome and the evolution of the chordate karyotype.</title>
        <authorList>
            <consortium name="US DOE Joint Genome Institute (JGI-PGF)"/>
            <person name="Putnam N.H."/>
            <person name="Butts T."/>
            <person name="Ferrier D.E.K."/>
            <person name="Furlong R.F."/>
            <person name="Hellsten U."/>
            <person name="Kawashima T."/>
            <person name="Robinson-Rechavi M."/>
            <person name="Shoguchi E."/>
            <person name="Terry A."/>
            <person name="Yu J.-K."/>
            <person name="Benito-Gutierrez E.L."/>
            <person name="Dubchak I."/>
            <person name="Garcia-Fernandez J."/>
            <person name="Gibson-Brown J.J."/>
            <person name="Grigoriev I.V."/>
            <person name="Horton A.C."/>
            <person name="de Jong P.J."/>
            <person name="Jurka J."/>
            <person name="Kapitonov V.V."/>
            <person name="Kohara Y."/>
            <person name="Kuroki Y."/>
            <person name="Lindquist E."/>
            <person name="Lucas S."/>
            <person name="Osoegawa K."/>
            <person name="Pennacchio L.A."/>
            <person name="Salamov A.A."/>
            <person name="Satou Y."/>
            <person name="Sauka-Spengler T."/>
            <person name="Schmutz J."/>
            <person name="Shin-I T."/>
            <person name="Toyoda A."/>
            <person name="Bronner-Fraser M."/>
            <person name="Fujiyama A."/>
            <person name="Holland L.Z."/>
            <person name="Holland P.W.H."/>
            <person name="Satoh N."/>
            <person name="Rokhsar D.S."/>
        </authorList>
    </citation>
    <scope>NUCLEOTIDE SEQUENCE [LARGE SCALE GENOMIC DNA]</scope>
    <source>
        <strain evidence="3">S238N-H82</strain>
        <tissue evidence="3">Testes</tissue>
    </source>
</reference>
<dbReference type="PANTHER" id="PTHR38323">
    <property type="entry name" value="PROTEIN HEATR9"/>
    <property type="match status" value="1"/>
</dbReference>
<keyword evidence="2" id="KW-0472">Membrane</keyword>
<feature type="compositionally biased region" description="Basic and acidic residues" evidence="1">
    <location>
        <begin position="961"/>
        <end position="976"/>
    </location>
</feature>
<keyword evidence="2" id="KW-0812">Transmembrane</keyword>
<dbReference type="EMBL" id="GG666519">
    <property type="protein sequence ID" value="EEN59596.1"/>
    <property type="molecule type" value="Genomic_DNA"/>
</dbReference>
<feature type="compositionally biased region" description="Basic and acidic residues" evidence="1">
    <location>
        <begin position="986"/>
        <end position="998"/>
    </location>
</feature>
<feature type="compositionally biased region" description="Acidic residues" evidence="1">
    <location>
        <begin position="302"/>
        <end position="330"/>
    </location>
</feature>
<feature type="region of interest" description="Disordered" evidence="1">
    <location>
        <begin position="207"/>
        <end position="380"/>
    </location>
</feature>
<name>C3YJ98_BRAFL</name>
<feature type="region of interest" description="Disordered" evidence="1">
    <location>
        <begin position="942"/>
        <end position="1041"/>
    </location>
</feature>
<dbReference type="InterPro" id="IPR011989">
    <property type="entry name" value="ARM-like"/>
</dbReference>
<dbReference type="Pfam" id="PF13646">
    <property type="entry name" value="HEAT_2"/>
    <property type="match status" value="1"/>
</dbReference>
<dbReference type="Gene3D" id="1.25.10.10">
    <property type="entry name" value="Leucine-rich Repeat Variant"/>
    <property type="match status" value="2"/>
</dbReference>
<dbReference type="STRING" id="7739.C3YJ98"/>